<keyword evidence="3" id="KW-1185">Reference proteome</keyword>
<dbReference type="EC" id="4.2.3.-" evidence="1"/>
<comment type="similarity">
    <text evidence="1">Belongs to the terpene synthase family.</text>
</comment>
<organism evidence="2 3">
    <name type="scientific">Pendulispora brunnea</name>
    <dbReference type="NCBI Taxonomy" id="2905690"/>
    <lineage>
        <taxon>Bacteria</taxon>
        <taxon>Pseudomonadati</taxon>
        <taxon>Myxococcota</taxon>
        <taxon>Myxococcia</taxon>
        <taxon>Myxococcales</taxon>
        <taxon>Sorangiineae</taxon>
        <taxon>Pendulisporaceae</taxon>
        <taxon>Pendulispora</taxon>
    </lineage>
</organism>
<comment type="cofactor">
    <cofactor evidence="1">
        <name>Mg(2+)</name>
        <dbReference type="ChEBI" id="CHEBI:18420"/>
    </cofactor>
</comment>
<dbReference type="SUPFAM" id="SSF48576">
    <property type="entry name" value="Terpenoid synthases"/>
    <property type="match status" value="1"/>
</dbReference>
<proteinExistence type="inferred from homology"/>
<accession>A0ABZ2KRM1</accession>
<name>A0ABZ2KRM1_9BACT</name>
<dbReference type="Proteomes" id="UP001379533">
    <property type="component" value="Chromosome"/>
</dbReference>
<dbReference type="PANTHER" id="PTHR35201">
    <property type="entry name" value="TERPENE SYNTHASE"/>
    <property type="match status" value="1"/>
</dbReference>
<gene>
    <name evidence="2" type="ORF">LZC95_26205</name>
</gene>
<dbReference type="Pfam" id="PF19086">
    <property type="entry name" value="Terpene_syn_C_2"/>
    <property type="match status" value="1"/>
</dbReference>
<dbReference type="RefSeq" id="WP_394850864.1">
    <property type="nucleotide sequence ID" value="NZ_CP089982.1"/>
</dbReference>
<evidence type="ECO:0000313" key="2">
    <source>
        <dbReference type="EMBL" id="WXB00226.1"/>
    </source>
</evidence>
<evidence type="ECO:0000256" key="1">
    <source>
        <dbReference type="RuleBase" id="RU366034"/>
    </source>
</evidence>
<dbReference type="PANTHER" id="PTHR35201:SF4">
    <property type="entry name" value="BETA-PINACENE SYNTHASE-RELATED"/>
    <property type="match status" value="1"/>
</dbReference>
<reference evidence="2 3" key="1">
    <citation type="submission" date="2021-12" db="EMBL/GenBank/DDBJ databases">
        <title>Discovery of the Pendulisporaceae a myxobacterial family with distinct sporulation behavior and unique specialized metabolism.</title>
        <authorList>
            <person name="Garcia R."/>
            <person name="Popoff A."/>
            <person name="Bader C.D."/>
            <person name="Loehr J."/>
            <person name="Walesch S."/>
            <person name="Walt C."/>
            <person name="Boldt J."/>
            <person name="Bunk B."/>
            <person name="Haeckl F.J.F.P.J."/>
            <person name="Gunesch A.P."/>
            <person name="Birkelbach J."/>
            <person name="Nuebel U."/>
            <person name="Pietschmann T."/>
            <person name="Bach T."/>
            <person name="Mueller R."/>
        </authorList>
    </citation>
    <scope>NUCLEOTIDE SEQUENCE [LARGE SCALE GENOMIC DNA]</scope>
    <source>
        <strain evidence="2 3">MSr12523</strain>
    </source>
</reference>
<dbReference type="EMBL" id="CP089982">
    <property type="protein sequence ID" value="WXB00226.1"/>
    <property type="molecule type" value="Genomic_DNA"/>
</dbReference>
<protein>
    <recommendedName>
        <fullName evidence="1">Terpene synthase</fullName>
        <ecNumber evidence="1">4.2.3.-</ecNumber>
    </recommendedName>
</protein>
<dbReference type="InterPro" id="IPR008949">
    <property type="entry name" value="Isoprenoid_synthase_dom_sf"/>
</dbReference>
<keyword evidence="1" id="KW-0460">Magnesium</keyword>
<dbReference type="Gene3D" id="1.10.600.10">
    <property type="entry name" value="Farnesyl Diphosphate Synthase"/>
    <property type="match status" value="1"/>
</dbReference>
<dbReference type="InterPro" id="IPR034686">
    <property type="entry name" value="Terpene_cyclase-like_2"/>
</dbReference>
<evidence type="ECO:0000313" key="3">
    <source>
        <dbReference type="Proteomes" id="UP001379533"/>
    </source>
</evidence>
<sequence>MSAAPALARFRRARLGELAARTYPSVVDVTRNGEWLAFLFLIEERFTNQDNTPDRHEIVSTNDELLRMLPLQMGPTTPPPSSGLAAALAAWWSDVGPAMSPAWRIRFLGHAEKCLRAYEQDLATERYGIPPPLRTYVEFRRQSGAVETALDLIEFSERAELPQQVAHCPQVHALRVATSDIVCWTHDLLWVAKERARGRMNNLVAVLWQAWGGSWQDSAERAVGMIAARYRDFAIAEDSLRRRLDATEWEYVERSVHGFRNWISGSHEWHLRSPRYIRQKFYFDRVHR</sequence>
<keyword evidence="1" id="KW-0479">Metal-binding</keyword>
<keyword evidence="1" id="KW-0456">Lyase</keyword>